<name>A0AA38I9J8_9CUCU</name>
<feature type="compositionally biased region" description="Basic and acidic residues" evidence="1">
    <location>
        <begin position="394"/>
        <end position="406"/>
    </location>
</feature>
<evidence type="ECO:0000313" key="2">
    <source>
        <dbReference type="EMBL" id="KAJ3649829.1"/>
    </source>
</evidence>
<sequence length="465" mass="52775">MQAPLLQQVSCCSVVNSVTLNLEWLKCGLQHHNKTKSVFDSFSNKHLRGYKQEAKMSSCGVGRGRGWLNLSKSAEPPKPMGLSKPPMNTPSPAPQLSSEYDELVDRIKELSTNDDGIMFNKKMKYIQSYWTQDCTRQKEVEDSFENLYKACLHDNELAVKLVRLMSARSFISQKIHECDLRQQFLQHLQRDFDNSNQLQTTNPVFFRNCVQMIGDFYYKARLSNGEPYVFLAVPFVACLELLLNSKTLPDLMLLTSQLFLNGSTLKTLLPEEMAKLGITIRTALVVETQLSKDVKLWLLLALDLFSARFGVLPAEIYKYYESQLGSVAMINFQRPHDALSIQTIHTSKILDSYQSNVNVLQISTSPTEPPQNDIQATHYSNPAEYNGVQQKSFVKDTSQKNKEKTGRPILGVGARFVKSKANEDNGSWNSKQNSSAGRTHSKKHPPSVKSNKGWEHDDRFENDYN</sequence>
<dbReference type="PANTHER" id="PTHR23254:SF18">
    <property type="entry name" value="RE28271P"/>
    <property type="match status" value="1"/>
</dbReference>
<feature type="region of interest" description="Disordered" evidence="1">
    <location>
        <begin position="394"/>
        <end position="465"/>
    </location>
</feature>
<organism evidence="2 3">
    <name type="scientific">Zophobas morio</name>
    <dbReference type="NCBI Taxonomy" id="2755281"/>
    <lineage>
        <taxon>Eukaryota</taxon>
        <taxon>Metazoa</taxon>
        <taxon>Ecdysozoa</taxon>
        <taxon>Arthropoda</taxon>
        <taxon>Hexapoda</taxon>
        <taxon>Insecta</taxon>
        <taxon>Pterygota</taxon>
        <taxon>Neoptera</taxon>
        <taxon>Endopterygota</taxon>
        <taxon>Coleoptera</taxon>
        <taxon>Polyphaga</taxon>
        <taxon>Cucujiformia</taxon>
        <taxon>Tenebrionidae</taxon>
        <taxon>Zophobas</taxon>
    </lineage>
</organism>
<gene>
    <name evidence="2" type="ORF">Zmor_021549</name>
</gene>
<feature type="region of interest" description="Disordered" evidence="1">
    <location>
        <begin position="72"/>
        <end position="97"/>
    </location>
</feature>
<proteinExistence type="predicted"/>
<feature type="compositionally biased region" description="Basic and acidic residues" evidence="1">
    <location>
        <begin position="452"/>
        <end position="465"/>
    </location>
</feature>
<dbReference type="Gene3D" id="1.25.40.180">
    <property type="match status" value="1"/>
</dbReference>
<evidence type="ECO:0000256" key="1">
    <source>
        <dbReference type="SAM" id="MobiDB-lite"/>
    </source>
</evidence>
<evidence type="ECO:0000313" key="3">
    <source>
        <dbReference type="Proteomes" id="UP001168821"/>
    </source>
</evidence>
<dbReference type="AlphaFoldDB" id="A0AA38I9J8"/>
<reference evidence="2" key="1">
    <citation type="journal article" date="2023" name="G3 (Bethesda)">
        <title>Whole genome assemblies of Zophobas morio and Tenebrio molitor.</title>
        <authorList>
            <person name="Kaur S."/>
            <person name="Stinson S.A."/>
            <person name="diCenzo G.C."/>
        </authorList>
    </citation>
    <scope>NUCLEOTIDE SEQUENCE</scope>
    <source>
        <strain evidence="2">QUZm001</strain>
    </source>
</reference>
<dbReference type="GO" id="GO:0008494">
    <property type="term" value="F:translation activator activity"/>
    <property type="evidence" value="ECO:0007669"/>
    <property type="project" value="TreeGrafter"/>
</dbReference>
<keyword evidence="3" id="KW-1185">Reference proteome</keyword>
<comment type="caution">
    <text evidence="2">The sequence shown here is derived from an EMBL/GenBank/DDBJ whole genome shotgun (WGS) entry which is preliminary data.</text>
</comment>
<dbReference type="GO" id="GO:0006446">
    <property type="term" value="P:regulation of translational initiation"/>
    <property type="evidence" value="ECO:0007669"/>
    <property type="project" value="TreeGrafter"/>
</dbReference>
<dbReference type="GO" id="GO:0005829">
    <property type="term" value="C:cytosol"/>
    <property type="evidence" value="ECO:0007669"/>
    <property type="project" value="TreeGrafter"/>
</dbReference>
<dbReference type="InterPro" id="IPR051367">
    <property type="entry name" value="mRNA_TranslReg/HistoneTransl"/>
</dbReference>
<dbReference type="EMBL" id="JALNTZ010000006">
    <property type="protein sequence ID" value="KAJ3649829.1"/>
    <property type="molecule type" value="Genomic_DNA"/>
</dbReference>
<protein>
    <submittedName>
        <fullName evidence="2">Uncharacterized protein</fullName>
    </submittedName>
</protein>
<accession>A0AA38I9J8</accession>
<dbReference type="PANTHER" id="PTHR23254">
    <property type="entry name" value="EIF4G DOMAIN PROTEIN"/>
    <property type="match status" value="1"/>
</dbReference>
<feature type="compositionally biased region" description="Polar residues" evidence="1">
    <location>
        <begin position="424"/>
        <end position="438"/>
    </location>
</feature>
<dbReference type="Proteomes" id="UP001168821">
    <property type="component" value="Unassembled WGS sequence"/>
</dbReference>